<sequence length="51" mass="6378">MNHNEIYPDEFEEPDFDLPHLPLHWNENLSLEEYLERMERKRNKQHKSSQL</sequence>
<gene>
    <name evidence="1" type="ORF">GGR28_001083</name>
</gene>
<dbReference type="Proteomes" id="UP000576209">
    <property type="component" value="Unassembled WGS sequence"/>
</dbReference>
<accession>A0A840DZY4</accession>
<dbReference type="EMBL" id="JACIFF010000002">
    <property type="protein sequence ID" value="MBB4078470.1"/>
    <property type="molecule type" value="Genomic_DNA"/>
</dbReference>
<protein>
    <submittedName>
        <fullName evidence="1">Uncharacterized protein</fullName>
    </submittedName>
</protein>
<keyword evidence="2" id="KW-1185">Reference proteome</keyword>
<evidence type="ECO:0000313" key="2">
    <source>
        <dbReference type="Proteomes" id="UP000576209"/>
    </source>
</evidence>
<dbReference type="RefSeq" id="WP_183494720.1">
    <property type="nucleotide sequence ID" value="NZ_JACIFF010000002.1"/>
</dbReference>
<evidence type="ECO:0000313" key="1">
    <source>
        <dbReference type="EMBL" id="MBB4078470.1"/>
    </source>
</evidence>
<comment type="caution">
    <text evidence="1">The sequence shown here is derived from an EMBL/GenBank/DDBJ whole genome shotgun (WGS) entry which is preliminary data.</text>
</comment>
<name>A0A840DZY4_9BACT</name>
<organism evidence="1 2">
    <name type="scientific">Neolewinella aquimaris</name>
    <dbReference type="NCBI Taxonomy" id="1835722"/>
    <lineage>
        <taxon>Bacteria</taxon>
        <taxon>Pseudomonadati</taxon>
        <taxon>Bacteroidota</taxon>
        <taxon>Saprospiria</taxon>
        <taxon>Saprospirales</taxon>
        <taxon>Lewinellaceae</taxon>
        <taxon>Neolewinella</taxon>
    </lineage>
</organism>
<proteinExistence type="predicted"/>
<reference evidence="1 2" key="1">
    <citation type="submission" date="2020-08" db="EMBL/GenBank/DDBJ databases">
        <title>Genomic Encyclopedia of Type Strains, Phase IV (KMG-IV): sequencing the most valuable type-strain genomes for metagenomic binning, comparative biology and taxonomic classification.</title>
        <authorList>
            <person name="Goeker M."/>
        </authorList>
    </citation>
    <scope>NUCLEOTIDE SEQUENCE [LARGE SCALE GENOMIC DNA]</scope>
    <source>
        <strain evidence="1 2">DSM 105137</strain>
    </source>
</reference>
<dbReference type="AlphaFoldDB" id="A0A840DZY4"/>